<name>A0A3E0UCB9_9GAMM</name>
<comment type="caution">
    <text evidence="1">The sequence shown here is derived from an EMBL/GenBank/DDBJ whole genome shotgun (WGS) entry which is preliminary data.</text>
</comment>
<dbReference type="SUPFAM" id="SSF53474">
    <property type="entry name" value="alpha/beta-Hydrolases"/>
    <property type="match status" value="1"/>
</dbReference>
<dbReference type="Proteomes" id="UP000256999">
    <property type="component" value="Unassembled WGS sequence"/>
</dbReference>
<dbReference type="OrthoDB" id="9785847at2"/>
<proteinExistence type="predicted"/>
<accession>A0A3E0UCB9</accession>
<evidence type="ECO:0008006" key="3">
    <source>
        <dbReference type="Google" id="ProtNLM"/>
    </source>
</evidence>
<reference evidence="1 2" key="1">
    <citation type="submission" date="2018-08" db="EMBL/GenBank/DDBJ databases">
        <title>Thalassotalea euphylliae genome.</title>
        <authorList>
            <person name="Summers S."/>
            <person name="Rice S.A."/>
            <person name="Freckelton M.L."/>
            <person name="Nedved B.T."/>
            <person name="Hadfield M.G."/>
        </authorList>
    </citation>
    <scope>NUCLEOTIDE SEQUENCE [LARGE SCALE GENOMIC DNA]</scope>
    <source>
        <strain evidence="1 2">H2</strain>
    </source>
</reference>
<organism evidence="1 2">
    <name type="scientific">Thalassotalea euphylliae</name>
    <dbReference type="NCBI Taxonomy" id="1655234"/>
    <lineage>
        <taxon>Bacteria</taxon>
        <taxon>Pseudomonadati</taxon>
        <taxon>Pseudomonadota</taxon>
        <taxon>Gammaproteobacteria</taxon>
        <taxon>Alteromonadales</taxon>
        <taxon>Colwelliaceae</taxon>
        <taxon>Thalassotalea</taxon>
    </lineage>
</organism>
<dbReference type="RefSeq" id="WP_115999051.1">
    <property type="nucleotide sequence ID" value="NZ_QUOV01000001.1"/>
</dbReference>
<sequence length="287" mass="32847">MSEERLFIFGIKLLSKCFPEYAYGLVKRKLLTPRSSSVRWTKESKRKLYRTKYGCIRTYTTGDNNSRGESQGDTESPYIWLVHGWGNAHQFTPLIKRLVKQGYTCIAIEFLPERGGHSKTGHNHSQSRSEQFVSLPNWSNALDIASRYLPAPSHVITQGVGTSIVGNSMWFSRYQGKLTLVSPVLDFYQRLQQFIRENRLPSMLLARMEKEVFINDRVRLKALSVTRAIDNFAGQLAVFYSQVDGTSTVDEIHALAPRNNRKIVEFKGSCTNRMINSRSLFSNVSEY</sequence>
<protein>
    <recommendedName>
        <fullName evidence="3">Alpha/beta hydrolase</fullName>
    </recommendedName>
</protein>
<dbReference type="EMBL" id="QUOV01000001">
    <property type="protein sequence ID" value="REL34374.1"/>
    <property type="molecule type" value="Genomic_DNA"/>
</dbReference>
<dbReference type="Gene3D" id="3.40.50.1820">
    <property type="entry name" value="alpha/beta hydrolase"/>
    <property type="match status" value="1"/>
</dbReference>
<evidence type="ECO:0000313" key="1">
    <source>
        <dbReference type="EMBL" id="REL34374.1"/>
    </source>
</evidence>
<evidence type="ECO:0000313" key="2">
    <source>
        <dbReference type="Proteomes" id="UP000256999"/>
    </source>
</evidence>
<dbReference type="InterPro" id="IPR029058">
    <property type="entry name" value="AB_hydrolase_fold"/>
</dbReference>
<dbReference type="AlphaFoldDB" id="A0A3E0UCB9"/>
<gene>
    <name evidence="1" type="ORF">DXX92_02850</name>
</gene>